<dbReference type="Gene3D" id="3.40.50.300">
    <property type="entry name" value="P-loop containing nucleotide triphosphate hydrolases"/>
    <property type="match status" value="1"/>
</dbReference>
<comment type="caution">
    <text evidence="1">The sequence shown here is derived from an EMBL/GenBank/DDBJ whole genome shotgun (WGS) entry which is preliminary data.</text>
</comment>
<keyword evidence="2" id="KW-1185">Reference proteome</keyword>
<proteinExistence type="predicted"/>
<dbReference type="EMBL" id="JACIBX010000017">
    <property type="protein sequence ID" value="MBB3713595.1"/>
    <property type="molecule type" value="Genomic_DNA"/>
</dbReference>
<gene>
    <name evidence="1" type="ORF">FHS00_003199</name>
</gene>
<name>A0ABR6HSU0_9RHOB</name>
<keyword evidence="1" id="KW-0808">Transferase</keyword>
<evidence type="ECO:0000313" key="2">
    <source>
        <dbReference type="Proteomes" id="UP000576152"/>
    </source>
</evidence>
<dbReference type="InterPro" id="IPR027417">
    <property type="entry name" value="P-loop_NTPase"/>
</dbReference>
<dbReference type="Proteomes" id="UP000576152">
    <property type="component" value="Unassembled WGS sequence"/>
</dbReference>
<keyword evidence="1" id="KW-0418">Kinase</keyword>
<protein>
    <submittedName>
        <fullName evidence="1">Serine kinase of HPr protein (Carbohydrate metabolism regulator)</fullName>
    </submittedName>
</protein>
<dbReference type="GO" id="GO:0016301">
    <property type="term" value="F:kinase activity"/>
    <property type="evidence" value="ECO:0007669"/>
    <property type="project" value="UniProtKB-KW"/>
</dbReference>
<sequence length="106" mass="11037">MALGCDLVADDQVLLSRQPDGGLRAACPATIAGLIEARGVGLLNAVPAGPVRLVLAVARGTPETERLPPERSVTYLGCSLPLLHDVGTGHFAPAILQYLKAGRRET</sequence>
<evidence type="ECO:0000313" key="1">
    <source>
        <dbReference type="EMBL" id="MBB3713595.1"/>
    </source>
</evidence>
<reference evidence="1 2" key="1">
    <citation type="submission" date="2020-08" db="EMBL/GenBank/DDBJ databases">
        <title>Genomic Encyclopedia of Type Strains, Phase III (KMG-III): the genomes of soil and plant-associated and newly described type strains.</title>
        <authorList>
            <person name="Whitman W."/>
        </authorList>
    </citation>
    <scope>NUCLEOTIDE SEQUENCE [LARGE SCALE GENOMIC DNA]</scope>
    <source>
        <strain evidence="1 2">CECT 8572</strain>
    </source>
</reference>
<accession>A0ABR6HSU0</accession>
<organism evidence="1 2">
    <name type="scientific">Limimaricola variabilis</name>
    <dbReference type="NCBI Taxonomy" id="1492771"/>
    <lineage>
        <taxon>Bacteria</taxon>
        <taxon>Pseudomonadati</taxon>
        <taxon>Pseudomonadota</taxon>
        <taxon>Alphaproteobacteria</taxon>
        <taxon>Rhodobacterales</taxon>
        <taxon>Paracoccaceae</taxon>
        <taxon>Limimaricola</taxon>
    </lineage>
</organism>